<evidence type="ECO:0000313" key="1">
    <source>
        <dbReference type="PDB" id="2NDM"/>
    </source>
</evidence>
<name>A0A1C7D043_9ASTR</name>
<sequence>GRPCYTLQSCFPD</sequence>
<dbReference type="BMRB" id="A0A1C7D043"/>
<protein>
    <submittedName>
        <fullName evidence="1">PawS derived peptide 21</fullName>
    </submittedName>
</protein>
<organism evidence="1">
    <name type="scientific">Zinnia haageana</name>
    <dbReference type="NCBI Taxonomy" id="1525732"/>
    <lineage>
        <taxon>Eukaryota</taxon>
        <taxon>Viridiplantae</taxon>
        <taxon>Streptophyta</taxon>
        <taxon>Embryophyta</taxon>
        <taxon>Tracheophyta</taxon>
        <taxon>Spermatophyta</taxon>
        <taxon>Magnoliopsida</taxon>
        <taxon>eudicotyledons</taxon>
        <taxon>Gunneridae</taxon>
        <taxon>Pentapetalae</taxon>
        <taxon>asterids</taxon>
        <taxon>campanulids</taxon>
        <taxon>Asterales</taxon>
        <taxon>Asteraceae</taxon>
        <taxon>Asteroideae</taxon>
        <taxon>Heliantheae alliance</taxon>
        <taxon>Heliantheae</taxon>
        <taxon>Zinnia</taxon>
    </lineage>
</organism>
<dbReference type="SMR" id="A0A1C7D043"/>
<feature type="disulfide bond" evidence="2">
    <location>
        <begin position="4"/>
        <end position="10"/>
    </location>
</feature>
<accession>A0A1C7D043</accession>
<dbReference type="PDB" id="2NDM">
    <property type="method" value="NMR"/>
    <property type="chains" value="A=1-13"/>
</dbReference>
<proteinExistence type="evidence at protein level"/>
<reference evidence="1 2" key="1">
    <citation type="journal article" date="2016" name="Biopolymers">
        <title>Diverse cyclic seed peptides in the Mexican zinnia (Zinnia haageana).</title>
        <authorList>
            <person name="Franke B."/>
            <person name="Jayasena A.S."/>
            <person name="Fisher M.F."/>
            <person name="Swedberg J.E."/>
            <person name="Taylor N.L."/>
            <person name="Mylne J.S."/>
            <person name="Rosengren K.J."/>
        </authorList>
    </citation>
    <scope>STRUCTURE BY NMR</scope>
    <scope>DISULFIDE BONDS</scope>
</reference>
<dbReference type="PDBsum" id="2NDM"/>
<keyword evidence="1 2" id="KW-0002">3D-structure</keyword>
<evidence type="ECO:0007829" key="2">
    <source>
        <dbReference type="PDB" id="2NDM"/>
    </source>
</evidence>